<dbReference type="InterPro" id="IPR006311">
    <property type="entry name" value="TAT_signal"/>
</dbReference>
<dbReference type="CDD" id="cd13578">
    <property type="entry name" value="PBP2_Bug27"/>
    <property type="match status" value="1"/>
</dbReference>
<dbReference type="RefSeq" id="WP_317700373.1">
    <property type="nucleotide sequence ID" value="NZ_CP136921.1"/>
</dbReference>
<dbReference type="Proteomes" id="UP001303211">
    <property type="component" value="Chromosome"/>
</dbReference>
<dbReference type="InterPro" id="IPR005064">
    <property type="entry name" value="BUG"/>
</dbReference>
<keyword evidence="2" id="KW-0732">Signal</keyword>
<feature type="chain" id="PRO_5045466870" evidence="2">
    <location>
        <begin position="29"/>
        <end position="327"/>
    </location>
</feature>
<evidence type="ECO:0000256" key="1">
    <source>
        <dbReference type="ARBA" id="ARBA00006987"/>
    </source>
</evidence>
<comment type="similarity">
    <text evidence="1">Belongs to the UPF0065 (bug) family.</text>
</comment>
<name>A0ABZ0J169_9BURK</name>
<keyword evidence="4" id="KW-1185">Reference proteome</keyword>
<dbReference type="SUPFAM" id="SSF53850">
    <property type="entry name" value="Periplasmic binding protein-like II"/>
    <property type="match status" value="1"/>
</dbReference>
<dbReference type="Pfam" id="PF03401">
    <property type="entry name" value="TctC"/>
    <property type="match status" value="1"/>
</dbReference>
<gene>
    <name evidence="3" type="ORF">P4826_10560</name>
</gene>
<evidence type="ECO:0000313" key="4">
    <source>
        <dbReference type="Proteomes" id="UP001303211"/>
    </source>
</evidence>
<evidence type="ECO:0000256" key="2">
    <source>
        <dbReference type="SAM" id="SignalP"/>
    </source>
</evidence>
<feature type="signal peptide" evidence="2">
    <location>
        <begin position="1"/>
        <end position="28"/>
    </location>
</feature>
<protein>
    <submittedName>
        <fullName evidence="3">Tripartite tricarboxylate transporter substrate binding protein</fullName>
    </submittedName>
</protein>
<sequence>MNPIHRRACLALAACGALAALAAPGALAQTYPAKPITMVVPFPPGGPTDMVARLLAQKLSEQMGQPVVVDNKPGANGNIGGALVSKAAADGHTLLYNTSSITLSPALYKSMQYDVLRDLAPVALTAVVPLALVVNPAVPANSVQDFVAYAKANPGKLSYGSAGNGNVTHLAAYQFVRAQGIEATHVPYRGSAPADVDLAAGQIQFMTDTINSVMAFVKDRRMKLLAVTTAKRMSLFPEVPTLAETVMPGFEAGAWQGLMVPAGTPAAVVQRLNAEVNKALQSADMRDKLAVQGAEPLGSTPEEYGAYVRKELARWATVVKATGVTLE</sequence>
<proteinExistence type="inferred from homology"/>
<dbReference type="PROSITE" id="PS51318">
    <property type="entry name" value="TAT"/>
    <property type="match status" value="1"/>
</dbReference>
<dbReference type="EMBL" id="CP136921">
    <property type="protein sequence ID" value="WOO30877.1"/>
    <property type="molecule type" value="Genomic_DNA"/>
</dbReference>
<evidence type="ECO:0000313" key="3">
    <source>
        <dbReference type="EMBL" id="WOO30877.1"/>
    </source>
</evidence>
<dbReference type="Gene3D" id="3.40.190.10">
    <property type="entry name" value="Periplasmic binding protein-like II"/>
    <property type="match status" value="1"/>
</dbReference>
<dbReference type="PANTHER" id="PTHR42928:SF5">
    <property type="entry name" value="BLR1237 PROTEIN"/>
    <property type="match status" value="1"/>
</dbReference>
<organism evidence="3 4">
    <name type="scientific">Diaphorobacter limosus</name>
    <dbReference type="NCBI Taxonomy" id="3036128"/>
    <lineage>
        <taxon>Bacteria</taxon>
        <taxon>Pseudomonadati</taxon>
        <taxon>Pseudomonadota</taxon>
        <taxon>Betaproteobacteria</taxon>
        <taxon>Burkholderiales</taxon>
        <taxon>Comamonadaceae</taxon>
        <taxon>Diaphorobacter</taxon>
    </lineage>
</organism>
<dbReference type="PANTHER" id="PTHR42928">
    <property type="entry name" value="TRICARBOXYLATE-BINDING PROTEIN"/>
    <property type="match status" value="1"/>
</dbReference>
<dbReference type="Gene3D" id="3.40.190.150">
    <property type="entry name" value="Bordetella uptake gene, domain 1"/>
    <property type="match status" value="1"/>
</dbReference>
<dbReference type="InterPro" id="IPR042100">
    <property type="entry name" value="Bug_dom1"/>
</dbReference>
<dbReference type="PIRSF" id="PIRSF017082">
    <property type="entry name" value="YflP"/>
    <property type="match status" value="1"/>
</dbReference>
<reference evidence="3 4" key="1">
    <citation type="submission" date="2023-03" db="EMBL/GenBank/DDBJ databases">
        <title>Diaphorobacter basophil sp. nov., isolated from a sewage-treatment plant.</title>
        <authorList>
            <person name="Yang K."/>
        </authorList>
    </citation>
    <scope>NUCLEOTIDE SEQUENCE [LARGE SCALE GENOMIC DNA]</scope>
    <source>
        <strain evidence="3 4">Y-1</strain>
    </source>
</reference>
<accession>A0ABZ0J169</accession>